<comment type="caution">
    <text evidence="2">The sequence shown here is derived from an EMBL/GenBank/DDBJ whole genome shotgun (WGS) entry which is preliminary data.</text>
</comment>
<evidence type="ECO:0000256" key="1">
    <source>
        <dbReference type="SAM" id="MobiDB-lite"/>
    </source>
</evidence>
<evidence type="ECO:0000313" key="2">
    <source>
        <dbReference type="EMBL" id="MFC3859558.1"/>
    </source>
</evidence>
<feature type="region of interest" description="Disordered" evidence="1">
    <location>
        <begin position="29"/>
        <end position="51"/>
    </location>
</feature>
<dbReference type="Proteomes" id="UP001595748">
    <property type="component" value="Unassembled WGS sequence"/>
</dbReference>
<protein>
    <submittedName>
        <fullName evidence="2">Uncharacterized protein</fullName>
    </submittedName>
</protein>
<gene>
    <name evidence="2" type="ORF">ACFOPQ_02070</name>
</gene>
<evidence type="ECO:0000313" key="3">
    <source>
        <dbReference type="Proteomes" id="UP001595748"/>
    </source>
</evidence>
<keyword evidence="3" id="KW-1185">Reference proteome</keyword>
<dbReference type="RefSeq" id="WP_380075719.1">
    <property type="nucleotide sequence ID" value="NZ_JBHRZF010000019.1"/>
</dbReference>
<name>A0ABV8A1N5_9DEIO</name>
<accession>A0ABV8A1N5</accession>
<organism evidence="2 3">
    <name type="scientific">Deinococcus antarcticus</name>
    <dbReference type="NCBI Taxonomy" id="1298767"/>
    <lineage>
        <taxon>Bacteria</taxon>
        <taxon>Thermotogati</taxon>
        <taxon>Deinococcota</taxon>
        <taxon>Deinococci</taxon>
        <taxon>Deinococcales</taxon>
        <taxon>Deinococcaceae</taxon>
        <taxon>Deinococcus</taxon>
    </lineage>
</organism>
<sequence>MKFLFIVLLIVVAAIALLRMRRIVRDRAGEQGQEPAASGSVPAQPETYTHPPRTDILAEETDARPEVDAAALAAARARVSNEVPDEVLADVLLDTTPQQAAQLFAGVSHDVMAGAIGEQRQGVHFQGQAQADDLARLNNLASAVDDLDIWNFGDDPDTKSA</sequence>
<dbReference type="EMBL" id="JBHRZF010000019">
    <property type="protein sequence ID" value="MFC3859558.1"/>
    <property type="molecule type" value="Genomic_DNA"/>
</dbReference>
<reference evidence="3" key="1">
    <citation type="journal article" date="2019" name="Int. J. Syst. Evol. Microbiol.">
        <title>The Global Catalogue of Microorganisms (GCM) 10K type strain sequencing project: providing services to taxonomists for standard genome sequencing and annotation.</title>
        <authorList>
            <consortium name="The Broad Institute Genomics Platform"/>
            <consortium name="The Broad Institute Genome Sequencing Center for Infectious Disease"/>
            <person name="Wu L."/>
            <person name="Ma J."/>
        </authorList>
    </citation>
    <scope>NUCLEOTIDE SEQUENCE [LARGE SCALE GENOMIC DNA]</scope>
    <source>
        <strain evidence="3">CCTCC AB 2013263</strain>
    </source>
</reference>
<proteinExistence type="predicted"/>